<dbReference type="RefSeq" id="XP_029008158.1">
    <property type="nucleotide sequence ID" value="XM_029152325.3"/>
</dbReference>
<evidence type="ECO:0000256" key="2">
    <source>
        <dbReference type="ARBA" id="ARBA00022737"/>
    </source>
</evidence>
<reference evidence="10" key="1">
    <citation type="submission" date="2025-08" db="UniProtKB">
        <authorList>
            <consortium name="RefSeq"/>
        </authorList>
    </citation>
    <scope>IDENTIFICATION</scope>
</reference>
<feature type="domain" description="C2H2-type" evidence="8">
    <location>
        <begin position="618"/>
        <end position="645"/>
    </location>
</feature>
<name>A0A6P7MP31_BETSP</name>
<dbReference type="InterPro" id="IPR013087">
    <property type="entry name" value="Znf_C2H2_type"/>
</dbReference>
<feature type="domain" description="C2H2-type" evidence="8">
    <location>
        <begin position="1094"/>
        <end position="1121"/>
    </location>
</feature>
<sequence length="1230" mass="139739">MGDASLEQDENTQKTKHNGSLELLPEPLLIIMSPPPPYLPVPREPTVSWHKWIKAFEQYVEVLGENKLVDSTKCALLQNCLGPEGQRIFTSLIQGETTYTAAISVLTDYFSSDGRSQMSRLKFHQRAQMPGETLDEFVSALEELLTHCNYGDLKEKLLLNHLIAKTNCPQLRDRLLSEKDTLTLAMALVISKEVESALNESEPLGVHEVSVDIGDDLDPPAKKKSRRGRPRRGEERSKTQPALNKAPTKPSSYKDNYYYSNDMLYYSDSDDPSLGETRNNVHNGASSTPQRVTSESFHETCGDCNSDDEDFVLSHTNSKGPVCPICVDRHFRDGNKLARHMKTHTKEKPFSCPICSMSFSQSYHMSRHLRNQHSAERHICNACGMSLASFAELESHKKTHMPQGMSSLDGADTGDHSDTPLQRKRGRPPRGEKRIKAKPSLTKAPTKPSSHKDNPCSDNLFCDDNEDVSKSADETSLDETSNYLDGDSNEASSSSSSQTVVEETCDKSSKHSGGNNVVVEGDNNEDLVSTSTKGPHCPICNRHFRNAHKLARHMRMHTKEKPFRCPMCAMPFSQSYHMTRHLRNQHGADQHVCSVCGISFGSFAELKSHKRKHISEFLSCPNCNEKFTDDVAFLSHIKTHDKTQSETGRQSFQQINQGVIHLSKNVGGDCNDNVAEGDADSGGGDSIDDESNVIKTEDKGSDKAKSGGNKAKMVFSKRKTKGHYCPICVNRCFRGSNKLARHMRTHTKEKPFTCPVCSLTFSQSYHMTRHLRKQHGLGQYICPKCGKNLSSWLELKAHKRTHAVEGLTCLACEKQFRDKATLVNHLKLHKKVQQSSPRSLICGDCGKVFGRMYHLKRHIMTHRKAANSERYKCPDCQKNFAFPQDLNKHMEIHLKENNGTCPKCDQTFNSPEELEAHMGVHEKSYACNTCGKKFKVEYALKKHEQSHQHEQYYCAMCCKHFIKLSHYKRHILVHDRRESKCPYCDSVFLQLTALKYHLRTHTEERPYQCTCCIETFEDKGMLEQHCLKHRKLKKERPYSCTRCDYAFATLMELTEHMTMHEGEQPQNCPICGKTFLNKNKLEKHLTIHTGERRHLCSICGNGFPSAASLKLHMHVHTGEKSFQCPQCSKCFRSNSSLRLHSRQHWEVRPSYKCPDCGRTYGRMTELKMHQRYHTGDKPYACTCCSKRFISKDKLNVHMRIHTGERPYSCPHCGQTFTQTGDRNRHISKCH</sequence>
<feature type="region of interest" description="Disordered" evidence="7">
    <location>
        <begin position="673"/>
        <end position="713"/>
    </location>
</feature>
<dbReference type="Proteomes" id="UP000515150">
    <property type="component" value="Chromosome 1"/>
</dbReference>
<dbReference type="GO" id="GO:0000978">
    <property type="term" value="F:RNA polymerase II cis-regulatory region sequence-specific DNA binding"/>
    <property type="evidence" value="ECO:0007669"/>
    <property type="project" value="TreeGrafter"/>
</dbReference>
<keyword evidence="1" id="KW-0479">Metal-binding</keyword>
<evidence type="ECO:0000256" key="7">
    <source>
        <dbReference type="SAM" id="MobiDB-lite"/>
    </source>
</evidence>
<evidence type="ECO:0000313" key="9">
    <source>
        <dbReference type="Proteomes" id="UP000515150"/>
    </source>
</evidence>
<feature type="region of interest" description="Disordered" evidence="7">
    <location>
        <begin position="397"/>
        <end position="528"/>
    </location>
</feature>
<keyword evidence="9" id="KW-1185">Reference proteome</keyword>
<dbReference type="OrthoDB" id="8922241at2759"/>
<dbReference type="SMART" id="SM00355">
    <property type="entry name" value="ZnF_C2H2"/>
    <property type="match status" value="25"/>
</dbReference>
<feature type="domain" description="C2H2-type" evidence="8">
    <location>
        <begin position="780"/>
        <end position="807"/>
    </location>
</feature>
<feature type="domain" description="C2H2-type" evidence="8">
    <location>
        <begin position="979"/>
        <end position="1006"/>
    </location>
</feature>
<keyword evidence="5" id="KW-0539">Nucleus</keyword>
<evidence type="ECO:0000256" key="3">
    <source>
        <dbReference type="ARBA" id="ARBA00022771"/>
    </source>
</evidence>
<evidence type="ECO:0000256" key="4">
    <source>
        <dbReference type="ARBA" id="ARBA00022833"/>
    </source>
</evidence>
<feature type="domain" description="C2H2-type" evidence="8">
    <location>
        <begin position="321"/>
        <end position="349"/>
    </location>
</feature>
<dbReference type="KEGG" id="bspl:114856391"/>
<feature type="domain" description="C2H2-type" evidence="8">
    <location>
        <begin position="807"/>
        <end position="834"/>
    </location>
</feature>
<dbReference type="FunFam" id="3.30.160.60:FF:000688">
    <property type="entry name" value="zinc finger protein 197 isoform X1"/>
    <property type="match status" value="1"/>
</dbReference>
<feature type="domain" description="C2H2-type" evidence="8">
    <location>
        <begin position="591"/>
        <end position="618"/>
    </location>
</feature>
<dbReference type="SUPFAM" id="SSF57667">
    <property type="entry name" value="beta-beta-alpha zinc fingers"/>
    <property type="match status" value="12"/>
</dbReference>
<gene>
    <name evidence="10" type="primary">LOC114856391</name>
</gene>
<feature type="domain" description="C2H2-type" evidence="8">
    <location>
        <begin position="952"/>
        <end position="979"/>
    </location>
</feature>
<evidence type="ECO:0000256" key="5">
    <source>
        <dbReference type="ARBA" id="ARBA00023242"/>
    </source>
</evidence>
<feature type="compositionally biased region" description="Basic and acidic residues" evidence="7">
    <location>
        <begin position="695"/>
        <end position="705"/>
    </location>
</feature>
<feature type="domain" description="C2H2-type" evidence="8">
    <location>
        <begin position="1179"/>
        <end position="1206"/>
    </location>
</feature>
<feature type="domain" description="C2H2-type" evidence="8">
    <location>
        <begin position="840"/>
        <end position="862"/>
    </location>
</feature>
<feature type="domain" description="C2H2-type" evidence="8">
    <location>
        <begin position="871"/>
        <end position="898"/>
    </location>
</feature>
<dbReference type="PROSITE" id="PS00028">
    <property type="entry name" value="ZINC_FINGER_C2H2_1"/>
    <property type="match status" value="21"/>
</dbReference>
<evidence type="ECO:0000313" key="10">
    <source>
        <dbReference type="RefSeq" id="XP_029008158.1"/>
    </source>
</evidence>
<dbReference type="FunFam" id="3.30.160.60:FF:001963">
    <property type="entry name" value="Replication initiator 1"/>
    <property type="match status" value="1"/>
</dbReference>
<feature type="region of interest" description="Disordered" evidence="7">
    <location>
        <begin position="269"/>
        <end position="294"/>
    </location>
</feature>
<feature type="domain" description="C2H2-type" evidence="8">
    <location>
        <begin position="723"/>
        <end position="751"/>
    </location>
</feature>
<dbReference type="Pfam" id="PF13912">
    <property type="entry name" value="zf-C2H2_6"/>
    <property type="match status" value="2"/>
</dbReference>
<feature type="domain" description="C2H2-type" evidence="8">
    <location>
        <begin position="535"/>
        <end position="562"/>
    </location>
</feature>
<evidence type="ECO:0000256" key="1">
    <source>
        <dbReference type="ARBA" id="ARBA00022723"/>
    </source>
</evidence>
<feature type="domain" description="C2H2-type" evidence="8">
    <location>
        <begin position="1038"/>
        <end position="1065"/>
    </location>
</feature>
<dbReference type="PANTHER" id="PTHR24393:SF151">
    <property type="entry name" value="C2H2-TYPE DOMAIN-CONTAINING PROTEIN"/>
    <property type="match status" value="1"/>
</dbReference>
<feature type="domain" description="C2H2-type" evidence="8">
    <location>
        <begin position="899"/>
        <end position="926"/>
    </location>
</feature>
<feature type="domain" description="C2H2-type" evidence="8">
    <location>
        <begin position="563"/>
        <end position="591"/>
    </location>
</feature>
<feature type="domain" description="C2H2-type" evidence="8">
    <location>
        <begin position="1007"/>
        <end position="1034"/>
    </location>
</feature>
<proteinExistence type="predicted"/>
<dbReference type="PANTHER" id="PTHR24393">
    <property type="entry name" value="ZINC FINGER PROTEIN"/>
    <property type="match status" value="1"/>
</dbReference>
<feature type="domain" description="C2H2-type" evidence="8">
    <location>
        <begin position="752"/>
        <end position="775"/>
    </location>
</feature>
<dbReference type="PROSITE" id="PS50157">
    <property type="entry name" value="ZINC_FINGER_C2H2_2"/>
    <property type="match status" value="25"/>
</dbReference>
<organism evidence="9 10">
    <name type="scientific">Betta splendens</name>
    <name type="common">Siamese fighting fish</name>
    <dbReference type="NCBI Taxonomy" id="158456"/>
    <lineage>
        <taxon>Eukaryota</taxon>
        <taxon>Metazoa</taxon>
        <taxon>Chordata</taxon>
        <taxon>Craniata</taxon>
        <taxon>Vertebrata</taxon>
        <taxon>Euteleostomi</taxon>
        <taxon>Actinopterygii</taxon>
        <taxon>Neopterygii</taxon>
        <taxon>Teleostei</taxon>
        <taxon>Neoteleostei</taxon>
        <taxon>Acanthomorphata</taxon>
        <taxon>Anabantaria</taxon>
        <taxon>Anabantiformes</taxon>
        <taxon>Anabantoidei</taxon>
        <taxon>Osphronemidae</taxon>
        <taxon>Betta</taxon>
    </lineage>
</organism>
<keyword evidence="2" id="KW-0677">Repeat</keyword>
<evidence type="ECO:0000256" key="6">
    <source>
        <dbReference type="PROSITE-ProRule" id="PRU00042"/>
    </source>
</evidence>
<keyword evidence="3 6" id="KW-0863">Zinc-finger</keyword>
<feature type="domain" description="C2H2-type" evidence="8">
    <location>
        <begin position="1122"/>
        <end position="1149"/>
    </location>
</feature>
<dbReference type="InterPro" id="IPR036236">
    <property type="entry name" value="Znf_C2H2_sf"/>
</dbReference>
<dbReference type="FunFam" id="3.30.160.60:FF:000710">
    <property type="entry name" value="Zinc finger protein 768"/>
    <property type="match status" value="1"/>
</dbReference>
<dbReference type="AlphaFoldDB" id="A0A6P7MP31"/>
<dbReference type="InParanoid" id="A0A6P7MP31"/>
<feature type="domain" description="C2H2-type" evidence="8">
    <location>
        <begin position="1151"/>
        <end position="1178"/>
    </location>
</feature>
<dbReference type="FunFam" id="3.30.160.60:FF:000110">
    <property type="entry name" value="Zinc finger protein-like"/>
    <property type="match status" value="1"/>
</dbReference>
<feature type="region of interest" description="Disordered" evidence="7">
    <location>
        <begin position="209"/>
        <end position="255"/>
    </location>
</feature>
<feature type="domain" description="C2H2-type" evidence="8">
    <location>
        <begin position="1066"/>
        <end position="1093"/>
    </location>
</feature>
<dbReference type="Gene3D" id="3.30.160.60">
    <property type="entry name" value="Classic Zinc Finger"/>
    <property type="match status" value="19"/>
</dbReference>
<evidence type="ECO:0000259" key="8">
    <source>
        <dbReference type="PROSITE" id="PS50157"/>
    </source>
</evidence>
<dbReference type="Pfam" id="PF00096">
    <property type="entry name" value="zf-C2H2"/>
    <property type="match status" value="13"/>
</dbReference>
<feature type="domain" description="C2H2-type" evidence="8">
    <location>
        <begin position="925"/>
        <end position="952"/>
    </location>
</feature>
<feature type="domain" description="C2H2-type" evidence="8">
    <location>
        <begin position="1207"/>
        <end position="1230"/>
    </location>
</feature>
<feature type="domain" description="C2H2-type" evidence="8">
    <location>
        <begin position="350"/>
        <end position="378"/>
    </location>
</feature>
<dbReference type="GO" id="GO:0008270">
    <property type="term" value="F:zinc ion binding"/>
    <property type="evidence" value="ECO:0007669"/>
    <property type="project" value="UniProtKB-KW"/>
</dbReference>
<dbReference type="GO" id="GO:0005634">
    <property type="term" value="C:nucleus"/>
    <property type="evidence" value="ECO:0007669"/>
    <property type="project" value="TreeGrafter"/>
</dbReference>
<feature type="domain" description="C2H2-type" evidence="8">
    <location>
        <begin position="378"/>
        <end position="405"/>
    </location>
</feature>
<feature type="compositionally biased region" description="Polar residues" evidence="7">
    <location>
        <begin position="276"/>
        <end position="294"/>
    </location>
</feature>
<accession>A0A6P7MP31</accession>
<keyword evidence="4" id="KW-0862">Zinc</keyword>
<dbReference type="GeneID" id="114856391"/>
<protein>
    <submittedName>
        <fullName evidence="10">Zinc finger protein 26-like isoform X1</fullName>
    </submittedName>
</protein>
<dbReference type="FunFam" id="3.30.160.60:FF:002343">
    <property type="entry name" value="Zinc finger protein 33A"/>
    <property type="match status" value="4"/>
</dbReference>
<dbReference type="GO" id="GO:0001228">
    <property type="term" value="F:DNA-binding transcription activator activity, RNA polymerase II-specific"/>
    <property type="evidence" value="ECO:0007669"/>
    <property type="project" value="TreeGrafter"/>
</dbReference>